<dbReference type="EMBL" id="CP108164">
    <property type="protein sequence ID" value="WTQ78840.1"/>
    <property type="molecule type" value="Genomic_DNA"/>
</dbReference>
<evidence type="ECO:0008006" key="4">
    <source>
        <dbReference type="Google" id="ProtNLM"/>
    </source>
</evidence>
<organism evidence="1 3">
    <name type="scientific">Streptomyces achromogenes</name>
    <dbReference type="NCBI Taxonomy" id="67255"/>
    <lineage>
        <taxon>Bacteria</taxon>
        <taxon>Bacillati</taxon>
        <taxon>Actinomycetota</taxon>
        <taxon>Actinomycetes</taxon>
        <taxon>Kitasatosporales</taxon>
        <taxon>Streptomycetaceae</taxon>
        <taxon>Streptomyces</taxon>
    </lineage>
</organism>
<evidence type="ECO:0000313" key="3">
    <source>
        <dbReference type="Proteomes" id="UP001622557"/>
    </source>
</evidence>
<dbReference type="RefSeq" id="WP_405444480.1">
    <property type="nucleotide sequence ID" value="NZ_CP108164.1"/>
</dbReference>
<protein>
    <recommendedName>
        <fullName evidence="4">KTSC domain-containing protein</fullName>
    </recommendedName>
</protein>
<keyword evidence="3" id="KW-1185">Reference proteome</keyword>
<dbReference type="GeneID" id="97286306"/>
<dbReference type="EMBL" id="CP108164">
    <property type="protein sequence ID" value="WTQ85658.1"/>
    <property type="molecule type" value="Genomic_DNA"/>
</dbReference>
<proteinExistence type="predicted"/>
<dbReference type="Proteomes" id="UP001622557">
    <property type="component" value="Chromosome"/>
</dbReference>
<evidence type="ECO:0000313" key="2">
    <source>
        <dbReference type="EMBL" id="WTQ85658.1"/>
    </source>
</evidence>
<sequence>MHRIEARQIYSTCRGGATSHYPETVIVRSYETGARTVEVTDESGRDSRVFSIPASYFHATNITTSGRRRITGYYQTGTLNG</sequence>
<evidence type="ECO:0000313" key="1">
    <source>
        <dbReference type="EMBL" id="WTQ78840.1"/>
    </source>
</evidence>
<accession>A0ABZ1KDU6</accession>
<gene>
    <name evidence="1" type="ORF">OG350_00300</name>
    <name evidence="2" type="ORF">OG350_37700</name>
</gene>
<name>A0ABZ1KDU6_STRAH</name>
<reference evidence="1 3" key="1">
    <citation type="submission" date="2022-10" db="EMBL/GenBank/DDBJ databases">
        <title>The complete genomes of actinobacterial strains from the NBC collection.</title>
        <authorList>
            <person name="Joergensen T.S."/>
            <person name="Alvarez Arevalo M."/>
            <person name="Sterndorff E.B."/>
            <person name="Faurdal D."/>
            <person name="Vuksanovic O."/>
            <person name="Mourched A.-S."/>
            <person name="Charusanti P."/>
            <person name="Shaw S."/>
            <person name="Blin K."/>
            <person name="Weber T."/>
        </authorList>
    </citation>
    <scope>NUCLEOTIDE SEQUENCE [LARGE SCALE GENOMIC DNA]</scope>
    <source>
        <strain evidence="1 3">NBC_00156</strain>
    </source>
</reference>